<dbReference type="PANTHER" id="PTHR37984:SF5">
    <property type="entry name" value="PROTEIN NYNRIN-LIKE"/>
    <property type="match status" value="1"/>
</dbReference>
<dbReference type="InterPro" id="IPR050951">
    <property type="entry name" value="Retrovirus_Pol_polyprotein"/>
</dbReference>
<keyword evidence="5" id="KW-0540">Nuclease</keyword>
<dbReference type="Pfam" id="PF17917">
    <property type="entry name" value="RT_RNaseH"/>
    <property type="match status" value="1"/>
</dbReference>
<dbReference type="GO" id="GO:0015074">
    <property type="term" value="P:DNA integration"/>
    <property type="evidence" value="ECO:0007669"/>
    <property type="project" value="InterPro"/>
</dbReference>
<dbReference type="Proteomes" id="UP001153954">
    <property type="component" value="Unassembled WGS sequence"/>
</dbReference>
<dbReference type="InterPro" id="IPR041373">
    <property type="entry name" value="RT_RNaseH"/>
</dbReference>
<dbReference type="EC" id="2.7.7.49" evidence="1"/>
<dbReference type="CDD" id="cd01647">
    <property type="entry name" value="RT_LTR"/>
    <property type="match status" value="1"/>
</dbReference>
<dbReference type="SMART" id="SM00343">
    <property type="entry name" value="ZnF_C2HC"/>
    <property type="match status" value="2"/>
</dbReference>
<dbReference type="InterPro" id="IPR041588">
    <property type="entry name" value="Integrase_H2C2"/>
</dbReference>
<dbReference type="PROSITE" id="PS50175">
    <property type="entry name" value="ASP_PROT_RETROV"/>
    <property type="match status" value="1"/>
</dbReference>
<feature type="compositionally biased region" description="Basic and acidic residues" evidence="10">
    <location>
        <begin position="15"/>
        <end position="25"/>
    </location>
</feature>
<evidence type="ECO:0000256" key="1">
    <source>
        <dbReference type="ARBA" id="ARBA00012493"/>
    </source>
</evidence>
<dbReference type="SUPFAM" id="SSF53098">
    <property type="entry name" value="Ribonuclease H-like"/>
    <property type="match status" value="1"/>
</dbReference>
<dbReference type="GO" id="GO:0004190">
    <property type="term" value="F:aspartic-type endopeptidase activity"/>
    <property type="evidence" value="ECO:0007669"/>
    <property type="project" value="InterPro"/>
</dbReference>
<evidence type="ECO:0000259" key="13">
    <source>
        <dbReference type="PROSITE" id="PS50878"/>
    </source>
</evidence>
<dbReference type="PANTHER" id="PTHR37984">
    <property type="entry name" value="PROTEIN CBG26694"/>
    <property type="match status" value="1"/>
</dbReference>
<evidence type="ECO:0000313" key="15">
    <source>
        <dbReference type="EMBL" id="CAH2105272.1"/>
    </source>
</evidence>
<dbReference type="Pfam" id="PF00665">
    <property type="entry name" value="rve"/>
    <property type="match status" value="1"/>
</dbReference>
<dbReference type="GO" id="GO:0003676">
    <property type="term" value="F:nucleic acid binding"/>
    <property type="evidence" value="ECO:0007669"/>
    <property type="project" value="InterPro"/>
</dbReference>
<keyword evidence="9" id="KW-0479">Metal-binding</keyword>
<dbReference type="InterPro" id="IPR001878">
    <property type="entry name" value="Znf_CCHC"/>
</dbReference>
<dbReference type="FunFam" id="1.10.340.70:FF:000001">
    <property type="entry name" value="Retrovirus-related Pol polyprotein from transposon gypsy-like Protein"/>
    <property type="match status" value="1"/>
</dbReference>
<dbReference type="SUPFAM" id="SSF57756">
    <property type="entry name" value="Retrovirus zinc finger-like domains"/>
    <property type="match status" value="1"/>
</dbReference>
<evidence type="ECO:0000256" key="3">
    <source>
        <dbReference type="ARBA" id="ARBA00022679"/>
    </source>
</evidence>
<dbReference type="Gene3D" id="4.10.60.10">
    <property type="entry name" value="Zinc finger, CCHC-type"/>
    <property type="match status" value="1"/>
</dbReference>
<evidence type="ECO:0000256" key="7">
    <source>
        <dbReference type="ARBA" id="ARBA00022801"/>
    </source>
</evidence>
<sequence>MDNDDGHPVPTSEVGSDRARIEGEKTKTDAEKLLNSMESLLSRILTTHQTPTVSTSYPTQFLPFDPDDPESDIDGWCNVTEAIVQNKRLEGIDLLMALTSALKGRAAACITKLKVSEMSWSIIKQTLLAKFSKPKLLQEYFDEILNFQIGTKETAAESALRLWSLIEKIPLVTMPEEVVTGFVISVLCQKDGIIRRELNAHNVTTRAHLFRILGGVSLKRRIESGDTREPETKRFRTVERFNGRCNFCGISGHRYADCRKRRDDTGSVKSQDTPSASRVPDMVTCYACGQKGHVATSCPERKNGGKAVVKEVQHCEHRPSRGILATSSGESAPFLFDSGSSCSLVKESYYNKLSGTECKNLVYLSGIGGDDIQCNLQIQGKVKIGNQLISLLFHVVPDDSISEPIIIGRDILDLGLCVKIDNDSLLIYSKEESHFCDSISCTLDLTQIDTDLQGRDKDMLIAILMKYSNHFVEGIPTKRVKTGVCEIRLVDPHKVVYRCPSKRAPIEKQIIREKIQELLNAGVIRESSSPFASPIVLVKKKDNSDRLCVDFRELNSNTVPEHYPMPRIDDQIDQLTGANFFSSLDMASGFHQIPIHPDSIEKTAFVTNEGQYEYLAMPFGLRNAPSVFQRCITKALSNLRDKPLIYMDDILCHSVNISEGLQRLDSVLGSLSEAGFSFNLKKCKFLKQKVDYLGYSLQSGEIRPNSRKIQALVDAPEPKTATNVRQFLGLASYFRKFIPNYTRIVGPLYPLTKLKGRINWTAEHEKIRHNIIQILTSEPVLTIFDPELPVELHTDASSEGYGAILLQRKNNLLHVVEYFSRRTSETESRYHSYELETLAVVRAVEHFRQYLYGRRFLVVTDCNSLKASKSKKDLTPRVYRWWAYLQAYDFDIVYREGSKMEHADYLSRNPVISCNVAVTTLAKKQAKTINYIELHQGWLAVEQKRDSEIQDLIAKYHNNSFPETVAQTYDIREGILYRKIIRNKVVSWLPVVPRSLIWTLINHVHNELQHLGRDKTLDKLYEKYWFPDMSKCVRKFIDSCIICRASKGPSGAQPVQLHPIPKAPVPWHTIHIDFTGKLSGKSDRKEYCSVIIDAFTKYVLLEHAYAVDTKSAINAVQKAVYLFGAPKRIIVDQGRCFISSDFKTFCNEHKIELHFIATGSSRANGQVERVMRTLKSLLTIIENDPNKTWRDELGNIQLALNSTKSTVTKYSPSEIMFGIRSNSLGMSKLNVDNSDHEIRLDLDTVREDASANIQKAAKFETARFNRGRATVIPFAKGEFVFIKNCERNKTKLDRKFRGPFVITEVLDNDRYELKSVGGSQRLYKYSHENLRAVPRGHDGLLEVATSILNQEEAETASEGVEYAISSNHENEMLNDSDTLTVCSETASADSCTFTASSNTFTSNLDPNTWEVSHEVEIHTEQDDS</sequence>
<dbReference type="InterPro" id="IPR001969">
    <property type="entry name" value="Aspartic_peptidase_AS"/>
</dbReference>
<evidence type="ECO:0000256" key="9">
    <source>
        <dbReference type="PROSITE-ProRule" id="PRU00047"/>
    </source>
</evidence>
<evidence type="ECO:0000256" key="2">
    <source>
        <dbReference type="ARBA" id="ARBA00022670"/>
    </source>
</evidence>
<comment type="caution">
    <text evidence="15">The sequence shown here is derived from an EMBL/GenBank/DDBJ whole genome shotgun (WGS) entry which is preliminary data.</text>
</comment>
<dbReference type="PROSITE" id="PS50878">
    <property type="entry name" value="RT_POL"/>
    <property type="match status" value="1"/>
</dbReference>
<dbReference type="FunFam" id="3.30.70.270:FF:000020">
    <property type="entry name" value="Transposon Tf2-6 polyprotein-like Protein"/>
    <property type="match status" value="1"/>
</dbReference>
<dbReference type="Gene3D" id="1.10.340.70">
    <property type="match status" value="1"/>
</dbReference>
<dbReference type="GO" id="GO:0042575">
    <property type="term" value="C:DNA polymerase complex"/>
    <property type="evidence" value="ECO:0007669"/>
    <property type="project" value="UniProtKB-ARBA"/>
</dbReference>
<dbReference type="PROSITE" id="PS50994">
    <property type="entry name" value="INTEGRASE"/>
    <property type="match status" value="1"/>
</dbReference>
<dbReference type="PROSITE" id="PS50158">
    <property type="entry name" value="ZF_CCHC"/>
    <property type="match status" value="1"/>
</dbReference>
<dbReference type="CDD" id="cd00303">
    <property type="entry name" value="retropepsin_like"/>
    <property type="match status" value="1"/>
</dbReference>
<dbReference type="CDD" id="cd09274">
    <property type="entry name" value="RNase_HI_RT_Ty3"/>
    <property type="match status" value="1"/>
</dbReference>
<keyword evidence="6" id="KW-0255">Endonuclease</keyword>
<keyword evidence="8" id="KW-0695">RNA-directed DNA polymerase</keyword>
<keyword evidence="7" id="KW-0378">Hydrolase</keyword>
<dbReference type="InterPro" id="IPR036875">
    <property type="entry name" value="Znf_CCHC_sf"/>
</dbReference>
<evidence type="ECO:0000259" key="12">
    <source>
        <dbReference type="PROSITE" id="PS50175"/>
    </source>
</evidence>
<dbReference type="InterPro" id="IPR036397">
    <property type="entry name" value="RNaseH_sf"/>
</dbReference>
<keyword evidence="4" id="KW-0548">Nucleotidyltransferase</keyword>
<feature type="domain" description="CCHC-type" evidence="11">
    <location>
        <begin position="285"/>
        <end position="300"/>
    </location>
</feature>
<dbReference type="Pfam" id="PF00078">
    <property type="entry name" value="RVT_1"/>
    <property type="match status" value="1"/>
</dbReference>
<dbReference type="GO" id="GO:0003964">
    <property type="term" value="F:RNA-directed DNA polymerase activity"/>
    <property type="evidence" value="ECO:0007669"/>
    <property type="project" value="UniProtKB-KW"/>
</dbReference>
<dbReference type="Gene3D" id="3.30.70.270">
    <property type="match status" value="2"/>
</dbReference>
<name>A0AAU9V4W0_EUPED</name>
<keyword evidence="3" id="KW-0808">Transferase</keyword>
<keyword evidence="16" id="KW-1185">Reference proteome</keyword>
<gene>
    <name evidence="15" type="ORF">EEDITHA_LOCUS19554</name>
</gene>
<dbReference type="Gene3D" id="3.10.10.10">
    <property type="entry name" value="HIV Type 1 Reverse Transcriptase, subunit A, domain 1"/>
    <property type="match status" value="1"/>
</dbReference>
<evidence type="ECO:0000256" key="8">
    <source>
        <dbReference type="ARBA" id="ARBA00022918"/>
    </source>
</evidence>
<dbReference type="Gene3D" id="2.40.70.10">
    <property type="entry name" value="Acid Proteases"/>
    <property type="match status" value="1"/>
</dbReference>
<evidence type="ECO:0000313" key="16">
    <source>
        <dbReference type="Proteomes" id="UP001153954"/>
    </source>
</evidence>
<dbReference type="SUPFAM" id="SSF56672">
    <property type="entry name" value="DNA/RNA polymerases"/>
    <property type="match status" value="1"/>
</dbReference>
<keyword evidence="2" id="KW-0645">Protease</keyword>
<keyword evidence="9" id="KW-0862">Zinc</keyword>
<dbReference type="InterPro" id="IPR043502">
    <property type="entry name" value="DNA/RNA_pol_sf"/>
</dbReference>
<evidence type="ECO:0000256" key="6">
    <source>
        <dbReference type="ARBA" id="ARBA00022759"/>
    </source>
</evidence>
<dbReference type="InterPro" id="IPR000477">
    <property type="entry name" value="RT_dom"/>
</dbReference>
<dbReference type="InterPro" id="IPR043128">
    <property type="entry name" value="Rev_trsase/Diguanyl_cyclase"/>
</dbReference>
<dbReference type="FunFam" id="3.10.10.10:FF:000007">
    <property type="entry name" value="Retrovirus-related Pol polyprotein from transposon 17.6-like Protein"/>
    <property type="match status" value="1"/>
</dbReference>
<evidence type="ECO:0000256" key="4">
    <source>
        <dbReference type="ARBA" id="ARBA00022695"/>
    </source>
</evidence>
<evidence type="ECO:0000259" key="11">
    <source>
        <dbReference type="PROSITE" id="PS50158"/>
    </source>
</evidence>
<dbReference type="InterPro" id="IPR001584">
    <property type="entry name" value="Integrase_cat-core"/>
</dbReference>
<proteinExistence type="predicted"/>
<protein>
    <recommendedName>
        <fullName evidence="1">RNA-directed DNA polymerase</fullName>
        <ecNumber evidence="1">2.7.7.49</ecNumber>
    </recommendedName>
</protein>
<feature type="domain" description="Integrase catalytic" evidence="14">
    <location>
        <begin position="1062"/>
        <end position="1220"/>
    </location>
</feature>
<dbReference type="GO" id="GO:0008270">
    <property type="term" value="F:zinc ion binding"/>
    <property type="evidence" value="ECO:0007669"/>
    <property type="project" value="UniProtKB-KW"/>
</dbReference>
<dbReference type="Pfam" id="PF17921">
    <property type="entry name" value="Integrase_H2C2"/>
    <property type="match status" value="1"/>
</dbReference>
<dbReference type="EMBL" id="CAKOGL010000028">
    <property type="protein sequence ID" value="CAH2105272.1"/>
    <property type="molecule type" value="Genomic_DNA"/>
</dbReference>
<feature type="region of interest" description="Disordered" evidence="10">
    <location>
        <begin position="1"/>
        <end position="25"/>
    </location>
</feature>
<feature type="domain" description="Reverse transcriptase" evidence="13">
    <location>
        <begin position="519"/>
        <end position="697"/>
    </location>
</feature>
<reference evidence="15" key="1">
    <citation type="submission" date="2022-03" db="EMBL/GenBank/DDBJ databases">
        <authorList>
            <person name="Tunstrom K."/>
        </authorList>
    </citation>
    <scope>NUCLEOTIDE SEQUENCE</scope>
</reference>
<dbReference type="SUPFAM" id="SSF50630">
    <property type="entry name" value="Acid proteases"/>
    <property type="match status" value="1"/>
</dbReference>
<organism evidence="15 16">
    <name type="scientific">Euphydryas editha</name>
    <name type="common">Edith's checkerspot</name>
    <dbReference type="NCBI Taxonomy" id="104508"/>
    <lineage>
        <taxon>Eukaryota</taxon>
        <taxon>Metazoa</taxon>
        <taxon>Ecdysozoa</taxon>
        <taxon>Arthropoda</taxon>
        <taxon>Hexapoda</taxon>
        <taxon>Insecta</taxon>
        <taxon>Pterygota</taxon>
        <taxon>Neoptera</taxon>
        <taxon>Endopterygota</taxon>
        <taxon>Lepidoptera</taxon>
        <taxon>Glossata</taxon>
        <taxon>Ditrysia</taxon>
        <taxon>Papilionoidea</taxon>
        <taxon>Nymphalidae</taxon>
        <taxon>Nymphalinae</taxon>
        <taxon>Euphydryas</taxon>
    </lineage>
</organism>
<dbReference type="GO" id="GO:0006508">
    <property type="term" value="P:proteolysis"/>
    <property type="evidence" value="ECO:0007669"/>
    <property type="project" value="UniProtKB-KW"/>
</dbReference>
<accession>A0AAU9V4W0</accession>
<dbReference type="InterPro" id="IPR001995">
    <property type="entry name" value="Peptidase_A2_cat"/>
</dbReference>
<keyword evidence="9" id="KW-0863">Zinc-finger</keyword>
<evidence type="ECO:0000256" key="5">
    <source>
        <dbReference type="ARBA" id="ARBA00022722"/>
    </source>
</evidence>
<dbReference type="InterPro" id="IPR012337">
    <property type="entry name" value="RNaseH-like_sf"/>
</dbReference>
<feature type="domain" description="Peptidase A2" evidence="12">
    <location>
        <begin position="332"/>
        <end position="411"/>
    </location>
</feature>
<dbReference type="GO" id="GO:0004519">
    <property type="term" value="F:endonuclease activity"/>
    <property type="evidence" value="ECO:0007669"/>
    <property type="project" value="UniProtKB-KW"/>
</dbReference>
<evidence type="ECO:0000259" key="14">
    <source>
        <dbReference type="PROSITE" id="PS50994"/>
    </source>
</evidence>
<evidence type="ECO:0000256" key="10">
    <source>
        <dbReference type="SAM" id="MobiDB-lite"/>
    </source>
</evidence>
<dbReference type="PROSITE" id="PS00141">
    <property type="entry name" value="ASP_PROTEASE"/>
    <property type="match status" value="1"/>
</dbReference>
<dbReference type="InterPro" id="IPR021109">
    <property type="entry name" value="Peptidase_aspartic_dom_sf"/>
</dbReference>
<dbReference type="Pfam" id="PF00098">
    <property type="entry name" value="zf-CCHC"/>
    <property type="match status" value="1"/>
</dbReference>
<dbReference type="Gene3D" id="3.30.420.10">
    <property type="entry name" value="Ribonuclease H-like superfamily/Ribonuclease H"/>
    <property type="match status" value="1"/>
</dbReference>